<dbReference type="Pfam" id="PF02825">
    <property type="entry name" value="WWE"/>
    <property type="match status" value="1"/>
</dbReference>
<organism evidence="4 5">
    <name type="scientific">Crassostrea virginica</name>
    <name type="common">Eastern oyster</name>
    <dbReference type="NCBI Taxonomy" id="6565"/>
    <lineage>
        <taxon>Eukaryota</taxon>
        <taxon>Metazoa</taxon>
        <taxon>Spiralia</taxon>
        <taxon>Lophotrochozoa</taxon>
        <taxon>Mollusca</taxon>
        <taxon>Bivalvia</taxon>
        <taxon>Autobranchia</taxon>
        <taxon>Pteriomorphia</taxon>
        <taxon>Ostreida</taxon>
        <taxon>Ostreoidea</taxon>
        <taxon>Ostreidae</taxon>
        <taxon>Crassostrea</taxon>
    </lineage>
</organism>
<feature type="region of interest" description="Disordered" evidence="1">
    <location>
        <begin position="229"/>
        <end position="291"/>
    </location>
</feature>
<evidence type="ECO:0000259" key="2">
    <source>
        <dbReference type="PROSITE" id="PS50918"/>
    </source>
</evidence>
<dbReference type="InterPro" id="IPR010606">
    <property type="entry name" value="Mib_Herc2"/>
</dbReference>
<feature type="domain" description="MIB/HERC2" evidence="3">
    <location>
        <begin position="123"/>
        <end position="195"/>
    </location>
</feature>
<dbReference type="KEGG" id="cvn:111130249"/>
<evidence type="ECO:0000256" key="1">
    <source>
        <dbReference type="SAM" id="MobiDB-lite"/>
    </source>
</evidence>
<feature type="domain" description="MIB/HERC2" evidence="3">
    <location>
        <begin position="50"/>
        <end position="122"/>
    </location>
</feature>
<evidence type="ECO:0000313" key="6">
    <source>
        <dbReference type="RefSeq" id="XP_022332753.1"/>
    </source>
</evidence>
<dbReference type="Gene3D" id="2.30.30.40">
    <property type="entry name" value="SH3 Domains"/>
    <property type="match status" value="2"/>
</dbReference>
<dbReference type="Proteomes" id="UP000694844">
    <property type="component" value="Chromosome 4"/>
</dbReference>
<feature type="region of interest" description="Disordered" evidence="1">
    <location>
        <begin position="19"/>
        <end position="85"/>
    </location>
</feature>
<dbReference type="GO" id="GO:0016567">
    <property type="term" value="P:protein ubiquitination"/>
    <property type="evidence" value="ECO:0007669"/>
    <property type="project" value="InterPro"/>
</dbReference>
<feature type="compositionally biased region" description="Acidic residues" evidence="1">
    <location>
        <begin position="37"/>
        <end position="50"/>
    </location>
</feature>
<dbReference type="GO" id="GO:0004842">
    <property type="term" value="F:ubiquitin-protein transferase activity"/>
    <property type="evidence" value="ECO:0007669"/>
    <property type="project" value="InterPro"/>
</dbReference>
<dbReference type="GO" id="GO:0046872">
    <property type="term" value="F:metal ion binding"/>
    <property type="evidence" value="ECO:0007669"/>
    <property type="project" value="InterPro"/>
</dbReference>
<dbReference type="PROSITE" id="PS51416">
    <property type="entry name" value="MIB_HERC2"/>
    <property type="match status" value="2"/>
</dbReference>
<dbReference type="InterPro" id="IPR037197">
    <property type="entry name" value="WWE_dom_sf"/>
</dbReference>
<dbReference type="PROSITE" id="PS50918">
    <property type="entry name" value="WWE"/>
    <property type="match status" value="1"/>
</dbReference>
<dbReference type="InterPro" id="IPR004170">
    <property type="entry name" value="WWE_dom"/>
</dbReference>
<feature type="region of interest" description="Disordered" evidence="1">
    <location>
        <begin position="340"/>
        <end position="372"/>
    </location>
</feature>
<evidence type="ECO:0000313" key="4">
    <source>
        <dbReference type="Proteomes" id="UP000694844"/>
    </source>
</evidence>
<evidence type="ECO:0000259" key="3">
    <source>
        <dbReference type="PROSITE" id="PS51416"/>
    </source>
</evidence>
<dbReference type="Pfam" id="PF06701">
    <property type="entry name" value="MIB_HERC2"/>
    <property type="match status" value="1"/>
</dbReference>
<protein>
    <submittedName>
        <fullName evidence="5 6">Uncharacterized protein LOC111130249 isoform X1</fullName>
    </submittedName>
</protein>
<keyword evidence="4" id="KW-1185">Reference proteome</keyword>
<dbReference type="SUPFAM" id="SSF159034">
    <property type="entry name" value="Mib/herc2 domain-like"/>
    <property type="match status" value="2"/>
</dbReference>
<dbReference type="RefSeq" id="XP_022332755.1">
    <property type="nucleotide sequence ID" value="XM_022477047.1"/>
</dbReference>
<accession>A0A8B8DWY8</accession>
<sequence>MVRTVVEASNASLGGVSLDNLVEYVRNPPPQRRHSDEDGDDDDDNDENDYSEFSTDMPPIGTRVRRGPDWEPSFSQQDSNGPGTVVSQDPAGYLSVMWDNGHRNNYPYGIMGHFAVMTVDEPRVLRPDQFIEPGCLVRRGNDWRDNNHDGGPGSIGVVFKVHQDATVRVRWPTGELRRYKYGKQGYFEVELCDPFDEDVRFRMLSMNFHDSSNIGTGSQESDHVRIEDLINSDDRSRDDNSILDEMNRKNATRSKLSHEQMSVSSGHPQDGKTEGQTEREGTRVEQSADIDENNMPTVIRESPNLIPNSTGRLDSSVEIANNRGATSDVIQRFVDEDSLNLEKSTHSRSSSHQDLARGKESGEPPIVHSTERDDQEVTGVIFWQIFDRDEGWKDFPKDISSSLERAFRRNPREMLSYVKSKTRYHIDLSRMTQVDPVTKEVAAVRRKS</sequence>
<dbReference type="RefSeq" id="XP_022332753.1">
    <property type="nucleotide sequence ID" value="XM_022477045.1"/>
</dbReference>
<reference evidence="5 6" key="1">
    <citation type="submission" date="2025-04" db="UniProtKB">
        <authorList>
            <consortium name="RefSeq"/>
        </authorList>
    </citation>
    <scope>IDENTIFICATION</scope>
    <source>
        <tissue evidence="5 6">Whole sample</tissue>
    </source>
</reference>
<dbReference type="Gene3D" id="3.30.720.50">
    <property type="match status" value="1"/>
</dbReference>
<evidence type="ECO:0000313" key="5">
    <source>
        <dbReference type="RefSeq" id="XP_022332752.1"/>
    </source>
</evidence>
<dbReference type="GeneID" id="111130249"/>
<dbReference type="OrthoDB" id="438049at2759"/>
<proteinExistence type="predicted"/>
<dbReference type="RefSeq" id="XP_022332752.1">
    <property type="nucleotide sequence ID" value="XM_022477044.1"/>
</dbReference>
<feature type="compositionally biased region" description="Polar residues" evidence="1">
    <location>
        <begin position="73"/>
        <end position="85"/>
    </location>
</feature>
<dbReference type="InterPro" id="IPR037252">
    <property type="entry name" value="Mib_Herc2_sf"/>
</dbReference>
<dbReference type="SUPFAM" id="SSF117839">
    <property type="entry name" value="WWE domain"/>
    <property type="match status" value="1"/>
</dbReference>
<feature type="domain" description="WWE" evidence="2">
    <location>
        <begin position="369"/>
        <end position="446"/>
    </location>
</feature>
<evidence type="ECO:0000313" key="7">
    <source>
        <dbReference type="RefSeq" id="XP_022332755.1"/>
    </source>
</evidence>
<dbReference type="AlphaFoldDB" id="A0A8B8DWY8"/>
<name>A0A8B8DWY8_CRAVI</name>
<gene>
    <name evidence="5 6 7" type="primary">LOC111130249</name>
</gene>
<feature type="compositionally biased region" description="Basic and acidic residues" evidence="1">
    <location>
        <begin position="229"/>
        <end position="248"/>
    </location>
</feature>
<feature type="compositionally biased region" description="Basic and acidic residues" evidence="1">
    <location>
        <begin position="269"/>
        <end position="283"/>
    </location>
</feature>